<organism evidence="26 27">
    <name type="scientific">Mycolicibacterium parafortuitum</name>
    <name type="common">Mycobacterium parafortuitum</name>
    <dbReference type="NCBI Taxonomy" id="39692"/>
    <lineage>
        <taxon>Bacteria</taxon>
        <taxon>Bacillati</taxon>
        <taxon>Actinomycetota</taxon>
        <taxon>Actinomycetes</taxon>
        <taxon>Mycobacteriales</taxon>
        <taxon>Mycobacteriaceae</taxon>
        <taxon>Mycolicibacterium</taxon>
    </lineage>
</organism>
<sequence length="232" mass="24877">MLPKGEQAGRGDTEYGERVSTDNAADVSAADVHPGGGFNPPEPTNRGGPDYGRFVEAVRTLQDHARGADAPDAVITEAADLIEKVSALLAPYDADEWSSPSGRRMDLPNRGNILSPPIDLHVTDDGRIAGTARFRRYHLGRNGAAHGGAVAHLFDSLLGFTAFKLSGSKAQRTAFLHVDYRKIALIGAPLQVEARIDDIVDRKIFVSGRLLDGEHVLADAHSLFVKLKPGQP</sequence>
<reference evidence="26 27" key="1">
    <citation type="journal article" date="2019" name="Emerg. Microbes Infect.">
        <title>Comprehensive subspecies identification of 175 nontuberculous mycobacteria species based on 7547 genomic profiles.</title>
        <authorList>
            <person name="Matsumoto Y."/>
            <person name="Kinjo T."/>
            <person name="Motooka D."/>
            <person name="Nabeya D."/>
            <person name="Jung N."/>
            <person name="Uechi K."/>
            <person name="Horii T."/>
            <person name="Iida T."/>
            <person name="Fujita J."/>
            <person name="Nakamura S."/>
        </authorList>
    </citation>
    <scope>NUCLEOTIDE SEQUENCE [LARGE SCALE GENOMIC DNA]</scope>
    <source>
        <strain evidence="26 27">JCM 6367</strain>
    </source>
</reference>
<evidence type="ECO:0000256" key="18">
    <source>
        <dbReference type="ARBA" id="ARBA00043210"/>
    </source>
</evidence>
<gene>
    <name evidence="26" type="ORF">MPRF_46670</name>
</gene>
<evidence type="ECO:0000256" key="5">
    <source>
        <dbReference type="ARBA" id="ARBA00022490"/>
    </source>
</evidence>
<dbReference type="Pfam" id="PF03061">
    <property type="entry name" value="4HBT"/>
    <property type="match status" value="1"/>
</dbReference>
<dbReference type="GO" id="GO:0005737">
    <property type="term" value="C:cytoplasm"/>
    <property type="evidence" value="ECO:0007669"/>
    <property type="project" value="UniProtKB-SubCell"/>
</dbReference>
<proteinExistence type="inferred from homology"/>
<dbReference type="Proteomes" id="UP000466554">
    <property type="component" value="Chromosome"/>
</dbReference>
<comment type="similarity">
    <text evidence="15">Belongs to the THEM4/THEM5 thioesterase family.</text>
</comment>
<comment type="catalytic activity">
    <reaction evidence="21">
        <text>decanoyl-CoA + H2O = decanoate + CoA + H(+)</text>
        <dbReference type="Rhea" id="RHEA:40059"/>
        <dbReference type="ChEBI" id="CHEBI:15377"/>
        <dbReference type="ChEBI" id="CHEBI:15378"/>
        <dbReference type="ChEBI" id="CHEBI:27689"/>
        <dbReference type="ChEBI" id="CHEBI:57287"/>
        <dbReference type="ChEBI" id="CHEBI:61430"/>
    </reaction>
    <physiologicalReaction direction="left-to-right" evidence="21">
        <dbReference type="Rhea" id="RHEA:40060"/>
    </physiologicalReaction>
</comment>
<evidence type="ECO:0000256" key="23">
    <source>
        <dbReference type="ARBA" id="ARBA00048180"/>
    </source>
</evidence>
<comment type="catalytic activity">
    <reaction evidence="19">
        <text>octanoyl-CoA + H2O = octanoate + CoA + H(+)</text>
        <dbReference type="Rhea" id="RHEA:30143"/>
        <dbReference type="ChEBI" id="CHEBI:15377"/>
        <dbReference type="ChEBI" id="CHEBI:15378"/>
        <dbReference type="ChEBI" id="CHEBI:25646"/>
        <dbReference type="ChEBI" id="CHEBI:57287"/>
        <dbReference type="ChEBI" id="CHEBI:57386"/>
    </reaction>
    <physiologicalReaction direction="left-to-right" evidence="19">
        <dbReference type="Rhea" id="RHEA:30144"/>
    </physiologicalReaction>
</comment>
<evidence type="ECO:0000313" key="27">
    <source>
        <dbReference type="Proteomes" id="UP000466554"/>
    </source>
</evidence>
<comment type="subcellular location">
    <subcellularLocation>
        <location evidence="3">Cell projection</location>
        <location evidence="3">Ruffle membrane</location>
    </subcellularLocation>
    <subcellularLocation>
        <location evidence="2">Cytoplasm</location>
    </subcellularLocation>
    <subcellularLocation>
        <location evidence="1">Membrane</location>
        <topology evidence="1">Peripheral membrane protein</topology>
    </subcellularLocation>
</comment>
<evidence type="ECO:0000256" key="4">
    <source>
        <dbReference type="ARBA" id="ARBA00022475"/>
    </source>
</evidence>
<keyword evidence="5" id="KW-0963">Cytoplasm</keyword>
<evidence type="ECO:0000256" key="20">
    <source>
        <dbReference type="ARBA" id="ARBA00047734"/>
    </source>
</evidence>
<evidence type="ECO:0000256" key="11">
    <source>
        <dbReference type="ARBA" id="ARBA00023136"/>
    </source>
</evidence>
<comment type="catalytic activity">
    <reaction evidence="20">
        <text>hexadecanoyl-CoA + H2O = hexadecanoate + CoA + H(+)</text>
        <dbReference type="Rhea" id="RHEA:16645"/>
        <dbReference type="ChEBI" id="CHEBI:7896"/>
        <dbReference type="ChEBI" id="CHEBI:15377"/>
        <dbReference type="ChEBI" id="CHEBI:15378"/>
        <dbReference type="ChEBI" id="CHEBI:57287"/>
        <dbReference type="ChEBI" id="CHEBI:57379"/>
        <dbReference type="EC" id="3.1.2.2"/>
    </reaction>
    <physiologicalReaction direction="left-to-right" evidence="20">
        <dbReference type="Rhea" id="RHEA:16646"/>
    </physiologicalReaction>
</comment>
<comment type="catalytic activity">
    <reaction evidence="23">
        <text>tetradecanoyl-CoA + H2O = tetradecanoate + CoA + H(+)</text>
        <dbReference type="Rhea" id="RHEA:40119"/>
        <dbReference type="ChEBI" id="CHEBI:15377"/>
        <dbReference type="ChEBI" id="CHEBI:15378"/>
        <dbReference type="ChEBI" id="CHEBI:30807"/>
        <dbReference type="ChEBI" id="CHEBI:57287"/>
        <dbReference type="ChEBI" id="CHEBI:57385"/>
    </reaction>
    <physiologicalReaction direction="left-to-right" evidence="23">
        <dbReference type="Rhea" id="RHEA:40120"/>
    </physiologicalReaction>
</comment>
<accession>A0A7I7U8P9</accession>
<evidence type="ECO:0000256" key="8">
    <source>
        <dbReference type="ARBA" id="ARBA00022832"/>
    </source>
</evidence>
<evidence type="ECO:0000256" key="24">
    <source>
        <dbReference type="SAM" id="MobiDB-lite"/>
    </source>
</evidence>
<comment type="catalytic activity">
    <reaction evidence="13">
        <text>(5Z,8Z,11Z,14Z)-eicosatetraenoyl-CoA + H2O = (5Z,8Z,11Z,14Z)-eicosatetraenoate + CoA + H(+)</text>
        <dbReference type="Rhea" id="RHEA:40151"/>
        <dbReference type="ChEBI" id="CHEBI:15377"/>
        <dbReference type="ChEBI" id="CHEBI:15378"/>
        <dbReference type="ChEBI" id="CHEBI:32395"/>
        <dbReference type="ChEBI" id="CHEBI:57287"/>
        <dbReference type="ChEBI" id="CHEBI:57368"/>
    </reaction>
    <physiologicalReaction direction="left-to-right" evidence="13">
        <dbReference type="Rhea" id="RHEA:40152"/>
    </physiologicalReaction>
</comment>
<evidence type="ECO:0000256" key="22">
    <source>
        <dbReference type="ARBA" id="ARBA00048074"/>
    </source>
</evidence>
<dbReference type="InterPro" id="IPR052365">
    <property type="entry name" value="THEM4/THEM5_acyl-CoA_thioest"/>
</dbReference>
<evidence type="ECO:0000256" key="16">
    <source>
        <dbReference type="ARBA" id="ARBA00038848"/>
    </source>
</evidence>
<evidence type="ECO:0000256" key="7">
    <source>
        <dbReference type="ARBA" id="ARBA00022801"/>
    </source>
</evidence>
<dbReference type="InterPro" id="IPR029069">
    <property type="entry name" value="HotDog_dom_sf"/>
</dbReference>
<comment type="catalytic activity">
    <reaction evidence="22">
        <text>dodecanoyl-CoA + H2O = dodecanoate + CoA + H(+)</text>
        <dbReference type="Rhea" id="RHEA:30135"/>
        <dbReference type="ChEBI" id="CHEBI:15377"/>
        <dbReference type="ChEBI" id="CHEBI:15378"/>
        <dbReference type="ChEBI" id="CHEBI:18262"/>
        <dbReference type="ChEBI" id="CHEBI:57287"/>
        <dbReference type="ChEBI" id="CHEBI:57375"/>
    </reaction>
    <physiologicalReaction direction="left-to-right" evidence="22">
        <dbReference type="Rhea" id="RHEA:30136"/>
    </physiologicalReaction>
</comment>
<dbReference type="Gene3D" id="3.10.129.10">
    <property type="entry name" value="Hotdog Thioesterase"/>
    <property type="match status" value="1"/>
</dbReference>
<evidence type="ECO:0000256" key="3">
    <source>
        <dbReference type="ARBA" id="ARBA00004632"/>
    </source>
</evidence>
<dbReference type="GO" id="GO:0016787">
    <property type="term" value="F:hydrolase activity"/>
    <property type="evidence" value="ECO:0007669"/>
    <property type="project" value="UniProtKB-KW"/>
</dbReference>
<keyword evidence="4" id="KW-1003">Cell membrane</keyword>
<dbReference type="CDD" id="cd03443">
    <property type="entry name" value="PaaI_thioesterase"/>
    <property type="match status" value="1"/>
</dbReference>
<evidence type="ECO:0000256" key="10">
    <source>
        <dbReference type="ARBA" id="ARBA00023098"/>
    </source>
</evidence>
<evidence type="ECO:0000256" key="2">
    <source>
        <dbReference type="ARBA" id="ARBA00004496"/>
    </source>
</evidence>
<keyword evidence="12" id="KW-0966">Cell projection</keyword>
<dbReference type="AlphaFoldDB" id="A0A7I7U8P9"/>
<evidence type="ECO:0000256" key="15">
    <source>
        <dbReference type="ARBA" id="ARBA00038456"/>
    </source>
</evidence>
<protein>
    <recommendedName>
        <fullName evidence="17">Acyl-coenzyme A thioesterase THEM4</fullName>
        <ecNumber evidence="16">3.1.2.2</ecNumber>
    </recommendedName>
    <alternativeName>
        <fullName evidence="18">Thioesterase superfamily member 4</fullName>
    </alternativeName>
</protein>
<dbReference type="EMBL" id="AP022598">
    <property type="protein sequence ID" value="BBY77768.1"/>
    <property type="molecule type" value="Genomic_DNA"/>
</dbReference>
<dbReference type="PANTHER" id="PTHR12418">
    <property type="entry name" value="ACYL-COENZYME A THIOESTERASE THEM4"/>
    <property type="match status" value="1"/>
</dbReference>
<feature type="compositionally biased region" description="Basic and acidic residues" evidence="24">
    <location>
        <begin position="7"/>
        <end position="20"/>
    </location>
</feature>
<keyword evidence="10" id="KW-0443">Lipid metabolism</keyword>
<feature type="domain" description="Thioesterase" evidence="25">
    <location>
        <begin position="142"/>
        <end position="216"/>
    </location>
</feature>
<name>A0A7I7U8P9_MYCPF</name>
<evidence type="ECO:0000256" key="9">
    <source>
        <dbReference type="ARBA" id="ARBA00022946"/>
    </source>
</evidence>
<feature type="region of interest" description="Disordered" evidence="24">
    <location>
        <begin position="1"/>
        <end position="52"/>
    </location>
</feature>
<keyword evidence="9" id="KW-0809">Transit peptide</keyword>
<keyword evidence="8" id="KW-0276">Fatty acid metabolism</keyword>
<evidence type="ECO:0000256" key="14">
    <source>
        <dbReference type="ARBA" id="ARBA00037002"/>
    </source>
</evidence>
<evidence type="ECO:0000256" key="13">
    <source>
        <dbReference type="ARBA" id="ARBA00035852"/>
    </source>
</evidence>
<dbReference type="EC" id="3.1.2.2" evidence="16"/>
<dbReference type="InterPro" id="IPR006683">
    <property type="entry name" value="Thioestr_dom"/>
</dbReference>
<dbReference type="SUPFAM" id="SSF54637">
    <property type="entry name" value="Thioesterase/thiol ester dehydrase-isomerase"/>
    <property type="match status" value="1"/>
</dbReference>
<keyword evidence="7" id="KW-0378">Hydrolase</keyword>
<dbReference type="GO" id="GO:0016020">
    <property type="term" value="C:membrane"/>
    <property type="evidence" value="ECO:0007669"/>
    <property type="project" value="UniProtKB-SubCell"/>
</dbReference>
<keyword evidence="11" id="KW-0472">Membrane</keyword>
<dbReference type="PANTHER" id="PTHR12418:SF19">
    <property type="entry name" value="ACYL-COENZYME A THIOESTERASE THEM4"/>
    <property type="match status" value="1"/>
</dbReference>
<evidence type="ECO:0000259" key="25">
    <source>
        <dbReference type="Pfam" id="PF03061"/>
    </source>
</evidence>
<evidence type="ECO:0000313" key="26">
    <source>
        <dbReference type="EMBL" id="BBY77768.1"/>
    </source>
</evidence>
<comment type="catalytic activity">
    <reaction evidence="14">
        <text>(9Z)-octadecenoyl-CoA + H2O = (9Z)-octadecenoate + CoA + H(+)</text>
        <dbReference type="Rhea" id="RHEA:40139"/>
        <dbReference type="ChEBI" id="CHEBI:15377"/>
        <dbReference type="ChEBI" id="CHEBI:15378"/>
        <dbReference type="ChEBI" id="CHEBI:30823"/>
        <dbReference type="ChEBI" id="CHEBI:57287"/>
        <dbReference type="ChEBI" id="CHEBI:57387"/>
    </reaction>
    <physiologicalReaction direction="left-to-right" evidence="14">
        <dbReference type="Rhea" id="RHEA:40140"/>
    </physiologicalReaction>
</comment>
<evidence type="ECO:0000256" key="19">
    <source>
        <dbReference type="ARBA" id="ARBA00047588"/>
    </source>
</evidence>
<dbReference type="GO" id="GO:0006631">
    <property type="term" value="P:fatty acid metabolic process"/>
    <property type="evidence" value="ECO:0007669"/>
    <property type="project" value="UniProtKB-KW"/>
</dbReference>
<keyword evidence="6" id="KW-0053">Apoptosis</keyword>
<evidence type="ECO:0000256" key="21">
    <source>
        <dbReference type="ARBA" id="ARBA00047969"/>
    </source>
</evidence>
<evidence type="ECO:0000256" key="1">
    <source>
        <dbReference type="ARBA" id="ARBA00004170"/>
    </source>
</evidence>
<evidence type="ECO:0000256" key="17">
    <source>
        <dbReference type="ARBA" id="ARBA00040123"/>
    </source>
</evidence>
<evidence type="ECO:0000256" key="6">
    <source>
        <dbReference type="ARBA" id="ARBA00022703"/>
    </source>
</evidence>
<evidence type="ECO:0000256" key="12">
    <source>
        <dbReference type="ARBA" id="ARBA00023273"/>
    </source>
</evidence>